<dbReference type="AlphaFoldDB" id="A0A6G1S7R1"/>
<dbReference type="EMBL" id="GGYP01001638">
    <property type="protein sequence ID" value="MDE46409.1"/>
    <property type="molecule type" value="Transcribed_RNA"/>
</dbReference>
<dbReference type="Pfam" id="PF04006">
    <property type="entry name" value="Mpp10"/>
    <property type="match status" value="1"/>
</dbReference>
<evidence type="ECO:0000256" key="7">
    <source>
        <dbReference type="SAM" id="MobiDB-lite"/>
    </source>
</evidence>
<dbReference type="GO" id="GO:0006364">
    <property type="term" value="P:rRNA processing"/>
    <property type="evidence" value="ECO:0007669"/>
    <property type="project" value="UniProtKB-KW"/>
</dbReference>
<comment type="similarity">
    <text evidence="6">Belongs to the MPP10 family.</text>
</comment>
<dbReference type="GO" id="GO:0032040">
    <property type="term" value="C:small-subunit processome"/>
    <property type="evidence" value="ECO:0007669"/>
    <property type="project" value="TreeGrafter"/>
</dbReference>
<evidence type="ECO:0000256" key="6">
    <source>
        <dbReference type="ARBA" id="ARBA00029455"/>
    </source>
</evidence>
<keyword evidence="2" id="KW-0690">Ribosome biogenesis</keyword>
<keyword evidence="3" id="KW-0698">rRNA processing</keyword>
<dbReference type="PANTHER" id="PTHR17039:SF0">
    <property type="entry name" value="U3 SMALL NUCLEOLAR RIBONUCLEOPROTEIN PROTEIN MPP10"/>
    <property type="match status" value="1"/>
</dbReference>
<evidence type="ECO:0000313" key="8">
    <source>
        <dbReference type="EMBL" id="MDE46409.1"/>
    </source>
</evidence>
<proteinExistence type="inferred from homology"/>
<reference evidence="8" key="1">
    <citation type="submission" date="2018-10" db="EMBL/GenBank/DDBJ databases">
        <title>Transcriptome assembly of Aceria tosichella (Wheat curl mite) Type 2.</title>
        <authorList>
            <person name="Scully E.D."/>
            <person name="Geib S.M."/>
            <person name="Palmer N.A."/>
            <person name="Gupta A.K."/>
            <person name="Sarath G."/>
            <person name="Tatineni S."/>
        </authorList>
    </citation>
    <scope>NUCLEOTIDE SEQUENCE</scope>
    <source>
        <strain evidence="8">LincolnNE</strain>
    </source>
</reference>
<evidence type="ECO:0000256" key="3">
    <source>
        <dbReference type="ARBA" id="ARBA00022552"/>
    </source>
</evidence>
<evidence type="ECO:0000256" key="2">
    <source>
        <dbReference type="ARBA" id="ARBA00022517"/>
    </source>
</evidence>
<name>A0A6G1S7R1_9ACAR</name>
<dbReference type="GO" id="GO:0005732">
    <property type="term" value="C:sno(s)RNA-containing ribonucleoprotein complex"/>
    <property type="evidence" value="ECO:0007669"/>
    <property type="project" value="InterPro"/>
</dbReference>
<protein>
    <submittedName>
        <fullName evidence="8">U3 small nucleolar ribonucleoprotein MPP10</fullName>
    </submittedName>
</protein>
<gene>
    <name evidence="8" type="primary">MPHOSPH10</name>
    <name evidence="8" type="ORF">g.20505</name>
</gene>
<feature type="region of interest" description="Disordered" evidence="7">
    <location>
        <begin position="75"/>
        <end position="98"/>
    </location>
</feature>
<dbReference type="PANTHER" id="PTHR17039">
    <property type="entry name" value="U3 SMALL NUCLEOLAR RIBONUCLEOPROTEIN PROTEIN MPP10"/>
    <property type="match status" value="1"/>
</dbReference>
<dbReference type="InterPro" id="IPR012173">
    <property type="entry name" value="Mpp10"/>
</dbReference>
<accession>A0A6G1S7R1</accession>
<dbReference type="GO" id="GO:0034457">
    <property type="term" value="C:Mpp10 complex"/>
    <property type="evidence" value="ECO:0007669"/>
    <property type="project" value="InterPro"/>
</dbReference>
<keyword evidence="4" id="KW-0539">Nucleus</keyword>
<organism evidence="8">
    <name type="scientific">Aceria tosichella</name>
    <name type="common">wheat curl mite</name>
    <dbReference type="NCBI Taxonomy" id="561515"/>
    <lineage>
        <taxon>Eukaryota</taxon>
        <taxon>Metazoa</taxon>
        <taxon>Ecdysozoa</taxon>
        <taxon>Arthropoda</taxon>
        <taxon>Chelicerata</taxon>
        <taxon>Arachnida</taxon>
        <taxon>Acari</taxon>
        <taxon>Acariformes</taxon>
        <taxon>Trombidiformes</taxon>
        <taxon>Prostigmata</taxon>
        <taxon>Eupodina</taxon>
        <taxon>Eriophyoidea</taxon>
        <taxon>Eriophyidae</taxon>
        <taxon>Eriophyinae</taxon>
        <taxon>Aceriini</taxon>
        <taxon>Aceria</taxon>
    </lineage>
</organism>
<evidence type="ECO:0000256" key="4">
    <source>
        <dbReference type="ARBA" id="ARBA00023242"/>
    </source>
</evidence>
<keyword evidence="5 8" id="KW-0687">Ribonucleoprotein</keyword>
<evidence type="ECO:0000256" key="1">
    <source>
        <dbReference type="ARBA" id="ARBA00004604"/>
    </source>
</evidence>
<evidence type="ECO:0000256" key="5">
    <source>
        <dbReference type="ARBA" id="ARBA00023274"/>
    </source>
</evidence>
<sequence>MDPLERKKIESMEQQLLADKPWQLKGEISARSRPLNSLLFEDVNYEQRVKAPIITPETTEALEAMIRQRIKDNKFDDPIKKVKPTKPSGPQARQVEVSAEKSKVGLAQLYEQELIAKATSSKPTRDGPEKEVETKLFALFRKLDALVDR</sequence>
<comment type="subcellular location">
    <subcellularLocation>
        <location evidence="1">Nucleus</location>
        <location evidence="1">Nucleolus</location>
    </subcellularLocation>
</comment>